<proteinExistence type="predicted"/>
<dbReference type="EMBL" id="CM042056">
    <property type="protein sequence ID" value="KAI3696898.1"/>
    <property type="molecule type" value="Genomic_DNA"/>
</dbReference>
<gene>
    <name evidence="1" type="ORF">L6452_29503</name>
</gene>
<accession>A0ACB8ZH00</accession>
<keyword evidence="2" id="KW-1185">Reference proteome</keyword>
<evidence type="ECO:0000313" key="2">
    <source>
        <dbReference type="Proteomes" id="UP001055879"/>
    </source>
</evidence>
<protein>
    <submittedName>
        <fullName evidence="1">Uncharacterized protein</fullName>
    </submittedName>
</protein>
<evidence type="ECO:0000313" key="1">
    <source>
        <dbReference type="EMBL" id="KAI3696898.1"/>
    </source>
</evidence>
<reference evidence="2" key="1">
    <citation type="journal article" date="2022" name="Mol. Ecol. Resour.">
        <title>The genomes of chicory, endive, great burdock and yacon provide insights into Asteraceae palaeo-polyploidization history and plant inulin production.</title>
        <authorList>
            <person name="Fan W."/>
            <person name="Wang S."/>
            <person name="Wang H."/>
            <person name="Wang A."/>
            <person name="Jiang F."/>
            <person name="Liu H."/>
            <person name="Zhao H."/>
            <person name="Xu D."/>
            <person name="Zhang Y."/>
        </authorList>
    </citation>
    <scope>NUCLEOTIDE SEQUENCE [LARGE SCALE GENOMIC DNA]</scope>
    <source>
        <strain evidence="2">cv. Niubang</strain>
    </source>
</reference>
<dbReference type="Proteomes" id="UP001055879">
    <property type="component" value="Linkage Group LG10"/>
</dbReference>
<sequence length="114" mass="12876">MKKTELQPFKASAWEHKFRIGEKKMDWPVRLTVAIGAARGLTYLHTSFVVGFPVVHRDFKSTNIIVNDDYEAKKTVSNSNVHVQDNGLDALIAYLKAAYADAEGYHFVSVLDFD</sequence>
<organism evidence="1 2">
    <name type="scientific">Arctium lappa</name>
    <name type="common">Greater burdock</name>
    <name type="synonym">Lappa major</name>
    <dbReference type="NCBI Taxonomy" id="4217"/>
    <lineage>
        <taxon>Eukaryota</taxon>
        <taxon>Viridiplantae</taxon>
        <taxon>Streptophyta</taxon>
        <taxon>Embryophyta</taxon>
        <taxon>Tracheophyta</taxon>
        <taxon>Spermatophyta</taxon>
        <taxon>Magnoliopsida</taxon>
        <taxon>eudicotyledons</taxon>
        <taxon>Gunneridae</taxon>
        <taxon>Pentapetalae</taxon>
        <taxon>asterids</taxon>
        <taxon>campanulids</taxon>
        <taxon>Asterales</taxon>
        <taxon>Asteraceae</taxon>
        <taxon>Carduoideae</taxon>
        <taxon>Cardueae</taxon>
        <taxon>Arctiinae</taxon>
        <taxon>Arctium</taxon>
    </lineage>
</organism>
<comment type="caution">
    <text evidence="1">The sequence shown here is derived from an EMBL/GenBank/DDBJ whole genome shotgun (WGS) entry which is preliminary data.</text>
</comment>
<reference evidence="1 2" key="2">
    <citation type="journal article" date="2022" name="Mol. Ecol. Resour.">
        <title>The genomes of chicory, endive, great burdock and yacon provide insights into Asteraceae paleo-polyploidization history and plant inulin production.</title>
        <authorList>
            <person name="Fan W."/>
            <person name="Wang S."/>
            <person name="Wang H."/>
            <person name="Wang A."/>
            <person name="Jiang F."/>
            <person name="Liu H."/>
            <person name="Zhao H."/>
            <person name="Xu D."/>
            <person name="Zhang Y."/>
        </authorList>
    </citation>
    <scope>NUCLEOTIDE SEQUENCE [LARGE SCALE GENOMIC DNA]</scope>
    <source>
        <strain evidence="2">cv. Niubang</strain>
    </source>
</reference>
<name>A0ACB8ZH00_ARCLA</name>